<evidence type="ECO:0000313" key="1">
    <source>
        <dbReference type="Proteomes" id="UP000035680"/>
    </source>
</evidence>
<name>A0A0K0F0C2_STRVS</name>
<dbReference type="AlphaFoldDB" id="A0A0K0F0C2"/>
<protein>
    <submittedName>
        <fullName evidence="2">Conserved domain protein</fullName>
    </submittedName>
</protein>
<dbReference type="Proteomes" id="UP000035680">
    <property type="component" value="Unassembled WGS sequence"/>
</dbReference>
<accession>A0A0K0F0C2</accession>
<proteinExistence type="predicted"/>
<evidence type="ECO:0000313" key="2">
    <source>
        <dbReference type="WBParaSite" id="SVE_0223600.1"/>
    </source>
</evidence>
<reference evidence="2" key="2">
    <citation type="submission" date="2015-08" db="UniProtKB">
        <authorList>
            <consortium name="WormBaseParasite"/>
        </authorList>
    </citation>
    <scope>IDENTIFICATION</scope>
</reference>
<sequence>MKFCCKVNVIEKIINDGYEGNICYTRVPVVTEDKEIRFADNENYLYYETTINCLSIIKINQSIELKDTIIDDT</sequence>
<keyword evidence="1" id="KW-1185">Reference proteome</keyword>
<reference evidence="1" key="1">
    <citation type="submission" date="2014-07" db="EMBL/GenBank/DDBJ databases">
        <authorList>
            <person name="Martin A.A"/>
            <person name="De Silva N."/>
        </authorList>
    </citation>
    <scope>NUCLEOTIDE SEQUENCE</scope>
</reference>
<organism evidence="1 2">
    <name type="scientific">Strongyloides venezuelensis</name>
    <name type="common">Threadworm</name>
    <dbReference type="NCBI Taxonomy" id="75913"/>
    <lineage>
        <taxon>Eukaryota</taxon>
        <taxon>Metazoa</taxon>
        <taxon>Ecdysozoa</taxon>
        <taxon>Nematoda</taxon>
        <taxon>Chromadorea</taxon>
        <taxon>Rhabditida</taxon>
        <taxon>Tylenchina</taxon>
        <taxon>Panagrolaimomorpha</taxon>
        <taxon>Strongyloidoidea</taxon>
        <taxon>Strongyloididae</taxon>
        <taxon>Strongyloides</taxon>
    </lineage>
</organism>
<dbReference type="WBParaSite" id="SVE_0223600.1">
    <property type="protein sequence ID" value="SVE_0223600.1"/>
    <property type="gene ID" value="SVE_0223600"/>
</dbReference>